<accession>A0A9D4JM64</accession>
<protein>
    <recommendedName>
        <fullName evidence="3">Menorin-like domain-containing protein</fullName>
    </recommendedName>
</protein>
<dbReference type="Proteomes" id="UP000828390">
    <property type="component" value="Unassembled WGS sequence"/>
</dbReference>
<reference evidence="4" key="2">
    <citation type="submission" date="2020-11" db="EMBL/GenBank/DDBJ databases">
        <authorList>
            <person name="McCartney M.A."/>
            <person name="Auch B."/>
            <person name="Kono T."/>
            <person name="Mallez S."/>
            <person name="Becker A."/>
            <person name="Gohl D.M."/>
            <person name="Silverstein K.A.T."/>
            <person name="Koren S."/>
            <person name="Bechman K.B."/>
            <person name="Herman A."/>
            <person name="Abrahante J.E."/>
            <person name="Garbe J."/>
        </authorList>
    </citation>
    <scope>NUCLEOTIDE SEQUENCE</scope>
    <source>
        <strain evidence="4">Duluth1</strain>
        <tissue evidence="4">Whole animal</tissue>
    </source>
</reference>
<evidence type="ECO:0000313" key="5">
    <source>
        <dbReference type="Proteomes" id="UP000828390"/>
    </source>
</evidence>
<feature type="transmembrane region" description="Helical" evidence="2">
    <location>
        <begin position="12"/>
        <end position="34"/>
    </location>
</feature>
<name>A0A9D4JM64_DREPO</name>
<dbReference type="PANTHER" id="PTHR21184">
    <property type="entry name" value="MENORIN (DENDRITIC BRANCHING PROTEIN)"/>
    <property type="match status" value="1"/>
</dbReference>
<evidence type="ECO:0000256" key="1">
    <source>
        <dbReference type="ARBA" id="ARBA00044953"/>
    </source>
</evidence>
<evidence type="ECO:0000256" key="2">
    <source>
        <dbReference type="SAM" id="Phobius"/>
    </source>
</evidence>
<dbReference type="GO" id="GO:0005615">
    <property type="term" value="C:extracellular space"/>
    <property type="evidence" value="ECO:0007669"/>
    <property type="project" value="TreeGrafter"/>
</dbReference>
<organism evidence="4 5">
    <name type="scientific">Dreissena polymorpha</name>
    <name type="common">Zebra mussel</name>
    <name type="synonym">Mytilus polymorpha</name>
    <dbReference type="NCBI Taxonomy" id="45954"/>
    <lineage>
        <taxon>Eukaryota</taxon>
        <taxon>Metazoa</taxon>
        <taxon>Spiralia</taxon>
        <taxon>Lophotrochozoa</taxon>
        <taxon>Mollusca</taxon>
        <taxon>Bivalvia</taxon>
        <taxon>Autobranchia</taxon>
        <taxon>Heteroconchia</taxon>
        <taxon>Euheterodonta</taxon>
        <taxon>Imparidentia</taxon>
        <taxon>Neoheterodontei</taxon>
        <taxon>Myida</taxon>
        <taxon>Dreissenoidea</taxon>
        <taxon>Dreissenidae</taxon>
        <taxon>Dreissena</taxon>
    </lineage>
</organism>
<comment type="caution">
    <text evidence="4">The sequence shown here is derived from an EMBL/GenBank/DDBJ whole genome shotgun (WGS) entry which is preliminary data.</text>
</comment>
<comment type="similarity">
    <text evidence="1">Belongs to the menorin family.</text>
</comment>
<dbReference type="OrthoDB" id="413402at2759"/>
<dbReference type="EMBL" id="JAIWYP010000005">
    <property type="protein sequence ID" value="KAH3817356.1"/>
    <property type="molecule type" value="Genomic_DNA"/>
</dbReference>
<proteinExistence type="inferred from homology"/>
<dbReference type="Pfam" id="PF10223">
    <property type="entry name" value="Menorin_N"/>
    <property type="match status" value="1"/>
</dbReference>
<keyword evidence="2" id="KW-1133">Transmembrane helix</keyword>
<dbReference type="AlphaFoldDB" id="A0A9D4JM64"/>
<keyword evidence="2" id="KW-0472">Membrane</keyword>
<evidence type="ECO:0000259" key="3">
    <source>
        <dbReference type="Pfam" id="PF10223"/>
    </source>
</evidence>
<keyword evidence="2" id="KW-0812">Transmembrane</keyword>
<keyword evidence="5" id="KW-1185">Reference proteome</keyword>
<evidence type="ECO:0000313" key="4">
    <source>
        <dbReference type="EMBL" id="KAH3817356.1"/>
    </source>
</evidence>
<sequence>MPEAKAGARRAVLISAVAAVLLLGLLIALIVVVARKDKDPTPPLPPTPVVKTDTETFIDVSDGLTLQWYSGAIAVKGDLTNLAGNNYNVANLPVRKSPTGVLVIRNTSIAVADSMETTKMSKLVLKLNMMSPSSDDVTTALNAFMISGNPNVIIVSLPYRSAGDRIEFLKAINAIKAHALYNRVILSIDLTSHCCQTGIGPGTLDVVSELHGLFDAPVMIEIDERSLAAFWDTLRPFVRQNEMMTMIITFVSGSGNDQAVLNGVLTARNDIEVSKLMYDLGAHDAAFRRLAVTAGSPIIYFNVSRRDAGSVVWSHNTDTWELLNAATSGNVMMIEGDIRFDNNTKVPIMAHDKGENNNLTFAQWLDEIIKVNKGMKFDFKELEAVVPALQIAASKRNHIKGPVWLNADLLQGPNAPAPPAFVRHMFLNVTELFPDATFSIGWTTVAKTKNTTLKYTQAMVQEMHEFCKNIDRPITFPVRAEQFRESLDEFHWLLSQSRAYTLTVWTAANDDVTKTDMEFMKGQFEISRVYFDLPENLRP</sequence>
<dbReference type="InterPro" id="IPR019356">
    <property type="entry name" value="Menorin_dom"/>
</dbReference>
<gene>
    <name evidence="4" type="ORF">DPMN_118889</name>
</gene>
<dbReference type="PANTHER" id="PTHR21184:SF6">
    <property type="entry name" value="CONSERVED PLASMA MEMBRANE PROTEIN"/>
    <property type="match status" value="1"/>
</dbReference>
<feature type="domain" description="Menorin-like" evidence="3">
    <location>
        <begin position="307"/>
        <end position="538"/>
    </location>
</feature>
<reference evidence="4" key="1">
    <citation type="journal article" date="2019" name="bioRxiv">
        <title>The Genome of the Zebra Mussel, Dreissena polymorpha: A Resource for Invasive Species Research.</title>
        <authorList>
            <person name="McCartney M.A."/>
            <person name="Auch B."/>
            <person name="Kono T."/>
            <person name="Mallez S."/>
            <person name="Zhang Y."/>
            <person name="Obille A."/>
            <person name="Becker A."/>
            <person name="Abrahante J.E."/>
            <person name="Garbe J."/>
            <person name="Badalamenti J.P."/>
            <person name="Herman A."/>
            <person name="Mangelson H."/>
            <person name="Liachko I."/>
            <person name="Sullivan S."/>
            <person name="Sone E.D."/>
            <person name="Koren S."/>
            <person name="Silverstein K.A.T."/>
            <person name="Beckman K.B."/>
            <person name="Gohl D.M."/>
        </authorList>
    </citation>
    <scope>NUCLEOTIDE SEQUENCE</scope>
    <source>
        <strain evidence="4">Duluth1</strain>
        <tissue evidence="4">Whole animal</tissue>
    </source>
</reference>